<proteinExistence type="predicted"/>
<sequence>MARARKELMCCCLRAISDGCTSITSLNQCYPNMAGGRKEFDVLVCEAMSGGCTSVTNFRSIYGIPGIVQESNVTTTRELRNLGKLVKIQHQSSMLPTHLWNSKRKRRLAMAIELNQQ</sequence>
<dbReference type="Proteomes" id="UP001054252">
    <property type="component" value="Unassembled WGS sequence"/>
</dbReference>
<dbReference type="AlphaFoldDB" id="A0AAV5JKJ4"/>
<protein>
    <submittedName>
        <fullName evidence="1">Uncharacterized protein</fullName>
    </submittedName>
</protein>
<evidence type="ECO:0000313" key="2">
    <source>
        <dbReference type="Proteomes" id="UP001054252"/>
    </source>
</evidence>
<name>A0AAV5JKJ4_9ROSI</name>
<accession>A0AAV5JKJ4</accession>
<reference evidence="1 2" key="1">
    <citation type="journal article" date="2021" name="Commun. Biol.">
        <title>The genome of Shorea leprosula (Dipterocarpaceae) highlights the ecological relevance of drought in aseasonal tropical rainforests.</title>
        <authorList>
            <person name="Ng K.K.S."/>
            <person name="Kobayashi M.J."/>
            <person name="Fawcett J.A."/>
            <person name="Hatakeyama M."/>
            <person name="Paape T."/>
            <person name="Ng C.H."/>
            <person name="Ang C.C."/>
            <person name="Tnah L.H."/>
            <person name="Lee C.T."/>
            <person name="Nishiyama T."/>
            <person name="Sese J."/>
            <person name="O'Brien M.J."/>
            <person name="Copetti D."/>
            <person name="Mohd Noor M.I."/>
            <person name="Ong R.C."/>
            <person name="Putra M."/>
            <person name="Sireger I.Z."/>
            <person name="Indrioko S."/>
            <person name="Kosugi Y."/>
            <person name="Izuno A."/>
            <person name="Isagi Y."/>
            <person name="Lee S.L."/>
            <person name="Shimizu K.K."/>
        </authorList>
    </citation>
    <scope>NUCLEOTIDE SEQUENCE [LARGE SCALE GENOMIC DNA]</scope>
    <source>
        <strain evidence="1">214</strain>
    </source>
</reference>
<gene>
    <name evidence="1" type="ORF">SLEP1_g25898</name>
</gene>
<keyword evidence="2" id="KW-1185">Reference proteome</keyword>
<evidence type="ECO:0000313" key="1">
    <source>
        <dbReference type="EMBL" id="GKV15098.1"/>
    </source>
</evidence>
<organism evidence="1 2">
    <name type="scientific">Rubroshorea leprosula</name>
    <dbReference type="NCBI Taxonomy" id="152421"/>
    <lineage>
        <taxon>Eukaryota</taxon>
        <taxon>Viridiplantae</taxon>
        <taxon>Streptophyta</taxon>
        <taxon>Embryophyta</taxon>
        <taxon>Tracheophyta</taxon>
        <taxon>Spermatophyta</taxon>
        <taxon>Magnoliopsida</taxon>
        <taxon>eudicotyledons</taxon>
        <taxon>Gunneridae</taxon>
        <taxon>Pentapetalae</taxon>
        <taxon>rosids</taxon>
        <taxon>malvids</taxon>
        <taxon>Malvales</taxon>
        <taxon>Dipterocarpaceae</taxon>
        <taxon>Rubroshorea</taxon>
    </lineage>
</organism>
<comment type="caution">
    <text evidence="1">The sequence shown here is derived from an EMBL/GenBank/DDBJ whole genome shotgun (WGS) entry which is preliminary data.</text>
</comment>
<dbReference type="EMBL" id="BPVZ01000042">
    <property type="protein sequence ID" value="GKV15098.1"/>
    <property type="molecule type" value="Genomic_DNA"/>
</dbReference>